<keyword evidence="1" id="KW-0472">Membrane</keyword>
<proteinExistence type="predicted"/>
<dbReference type="SUPFAM" id="SSF63829">
    <property type="entry name" value="Calcium-dependent phosphotriesterase"/>
    <property type="match status" value="1"/>
</dbReference>
<dbReference type="InterPro" id="IPR011042">
    <property type="entry name" value="6-blade_b-propeller_TolB-like"/>
</dbReference>
<comment type="caution">
    <text evidence="2">The sequence shown here is derived from an EMBL/GenBank/DDBJ whole genome shotgun (WGS) entry which is preliminary data.</text>
</comment>
<keyword evidence="1" id="KW-1133">Transmembrane helix</keyword>
<organism evidence="2">
    <name type="scientific">marine sediment metagenome</name>
    <dbReference type="NCBI Taxonomy" id="412755"/>
    <lineage>
        <taxon>unclassified sequences</taxon>
        <taxon>metagenomes</taxon>
        <taxon>ecological metagenomes</taxon>
    </lineage>
</organism>
<protein>
    <submittedName>
        <fullName evidence="2">Uncharacterized protein</fullName>
    </submittedName>
</protein>
<gene>
    <name evidence="2" type="ORF">LCGC14_2480640</name>
</gene>
<keyword evidence="1" id="KW-0812">Transmembrane</keyword>
<dbReference type="Gene3D" id="2.120.10.30">
    <property type="entry name" value="TolB, C-terminal domain"/>
    <property type="match status" value="1"/>
</dbReference>
<dbReference type="AlphaFoldDB" id="A0A0F9BVE6"/>
<reference evidence="2" key="1">
    <citation type="journal article" date="2015" name="Nature">
        <title>Complex archaea that bridge the gap between prokaryotes and eukaryotes.</title>
        <authorList>
            <person name="Spang A."/>
            <person name="Saw J.H."/>
            <person name="Jorgensen S.L."/>
            <person name="Zaremba-Niedzwiedzka K."/>
            <person name="Martijn J."/>
            <person name="Lind A.E."/>
            <person name="van Eijk R."/>
            <person name="Schleper C."/>
            <person name="Guy L."/>
            <person name="Ettema T.J."/>
        </authorList>
    </citation>
    <scope>NUCLEOTIDE SEQUENCE</scope>
</reference>
<evidence type="ECO:0000313" key="2">
    <source>
        <dbReference type="EMBL" id="KKL17927.1"/>
    </source>
</evidence>
<name>A0A0F9BVE6_9ZZZZ</name>
<accession>A0A0F9BVE6</accession>
<sequence length="474" mass="54760">MQYHYSQKKVRLTEYLLMVRLEPKDLGSMAENLKNLRRGSLNIYSLLILSFFFYTTGVTARAESNLPKKPILNKLIILSTIGNIPDNTSKIVKYQDKVDLFAVVKDKEKNYYLGNDDSISDKITIDSKIYSMEDGTLKRWDEIAWGELNIEWYKIMPKMQPSHPRSEYEWYSNVFTEGPKEGEFAEYIVIEYTQSPLDKTGWDIRLKNEIGTARFRAELSYDGKLLSSPGQLDPLYPNYIAAEDYYKGIKPSVHSISRTSNNENKLIRYIEALRGVPWLWGADYKTGDNDPQKQQSELPSAIGIECADLIISALRAMGNRDLKYIRANRFAQGKYTVPLMDEKTFQFAINDIFGGWIPRGIAFHQDRFYVCGKGSIRIFNNSFELITVIEDIQEPLSNYLGIALSSQDSLIYVINDTYDRRIEILNEDGKLIRYFSPKIEEVFEIGNEFYSQQRSLRPTGIGIDDNRDIYLLES</sequence>
<feature type="transmembrane region" description="Helical" evidence="1">
    <location>
        <begin position="41"/>
        <end position="60"/>
    </location>
</feature>
<evidence type="ECO:0000256" key="1">
    <source>
        <dbReference type="SAM" id="Phobius"/>
    </source>
</evidence>
<dbReference type="EMBL" id="LAZR01039065">
    <property type="protein sequence ID" value="KKL17927.1"/>
    <property type="molecule type" value="Genomic_DNA"/>
</dbReference>
<feature type="non-terminal residue" evidence="2">
    <location>
        <position position="474"/>
    </location>
</feature>